<gene>
    <name evidence="2" type="ORF">CPT_Paso_045</name>
</gene>
<proteinExistence type="predicted"/>
<feature type="compositionally biased region" description="Basic and acidic residues" evidence="1">
    <location>
        <begin position="284"/>
        <end position="293"/>
    </location>
</feature>
<reference evidence="2 3" key="1">
    <citation type="submission" date="2020-07" db="EMBL/GenBank/DDBJ databases">
        <title>Complete genome sequence of Rhizobium japonicum phage Paso.</title>
        <authorList>
            <person name="McBee D.B."/>
            <person name="Ravindran A."/>
            <person name="Newkirk H."/>
            <person name="Gonzalez C."/>
            <person name="Young R."/>
            <person name="Liu M."/>
        </authorList>
    </citation>
    <scope>NUCLEOTIDE SEQUENCE [LARGE SCALE GENOMIC DNA]</scope>
</reference>
<feature type="compositionally biased region" description="Basic and acidic residues" evidence="1">
    <location>
        <begin position="259"/>
        <end position="275"/>
    </location>
</feature>
<accession>A0A7L8G515</accession>
<evidence type="ECO:0000313" key="3">
    <source>
        <dbReference type="Proteomes" id="UP000516513"/>
    </source>
</evidence>
<name>A0A7L8G515_9CAUD</name>
<dbReference type="EMBL" id="MT708546">
    <property type="protein sequence ID" value="QOE32162.1"/>
    <property type="molecule type" value="Genomic_DNA"/>
</dbReference>
<keyword evidence="3" id="KW-1185">Reference proteome</keyword>
<sequence length="1181" mass="128958">MPIVNGEYVFEGLDLTEGATNSFGQPVVGGESTSARLQREETEAANEQTWTDTLGITNDQNDTTLIQGIQDQFTSGGNYAYDILSSLGRKTQHEFDPEFNASKWIDDNRKIMNIEDSYMPAYMGASSASEAADIAANIKDRQAAQKRIQRMGITGQLSSGMIAGMFDVDTLLSGGTAAIVGKTGVMATRMGQIMSGTAAGTIGATAGAAASPEDDWENVAVAAIFSAGFATLGSRKALPEAEHFNRTVSDMGDSLDNAIKNRNEGLGRPPERDPDSVANPAWNEPHEVPEVLPEKPMAGKSDAPAVEGEVKTTPAPKAFTDSMDDLDFAEDVFLDPDLGKSSIGARQLNSTSMGLQASTDTARTIADAQSYVRQNRLYDYFYDYQQGASNIARGVGSAMRTAADVIGSIPAFAQDYDRLMRSGSAVLQKIAHTTGSDGAARNVNLNSAAHIQKDYLTQLQGLWHPTFTDARKSYVKRNGGGLFSPVKNLDIEKKFNQDIFLAAEHATRNGALDPNLDPDVKRALEGINAAWKKEAEVGKGDGQTNFVNGYQFIKSRDWYMPHRVSSGAVIGKLRELNTRAKRLGGRSYKEKDVEDMYTEAYSQFALRPDDARVVAKSILARAKSRDRGANTSLYGLLQEGNTDFLEQMLRAQKGVSQPQVDRIMRTLVGDATTRGQSGHTRSRLDMDLNFQASNGLKVIDFIDTDISRVVTGRMSQTAGWAALARNGIKSQIDIDRIIDAAEHEMADKMTDAIRIRDARSVSDAKSAAVDWLDNDRPVNRQWLENYFAQFTGAGGSLDTQAAAITSRVKKAVGLSTLNGLGIPQLMESSNVMAFMGYKDFLKTLPDAVRVEFGNARSDLVQDLNSIGKMIPEEKLFDLGTHAEMEQLLHSKSEQTFWIDRMLGKGMELQGMMTGMFKIREMQKKMVLMVATDRLMRGIKSGAMEFSPERLATIGVDQKLMTDLQGVIQHIDWDGDNVKRLNFDKWQNEDLVQNFSRVLGIAADQAVQAARKGENNILLTNNGIVSLMTQFLSYPITAINKQAARNAYVGDTEAMMAFLYGVALSGALTTARAVAYNRHDDITLGSVARNGFMQSNLTGWIPMASDPVMSLLGMDDFKFDQYGTVLRSPPALEVLPRIAKSPFALGGLIAGDTSKANLRDVRALPLIGNWYASQAILNRIND</sequence>
<protein>
    <submittedName>
        <fullName evidence="2">Internal capsid protein</fullName>
    </submittedName>
</protein>
<evidence type="ECO:0000313" key="2">
    <source>
        <dbReference type="EMBL" id="QOE32162.1"/>
    </source>
</evidence>
<evidence type="ECO:0000256" key="1">
    <source>
        <dbReference type="SAM" id="MobiDB-lite"/>
    </source>
</evidence>
<organism evidence="2 3">
    <name type="scientific">Rhizobium phage Paso</name>
    <dbReference type="NCBI Taxonomy" id="2767574"/>
    <lineage>
        <taxon>Viruses</taxon>
        <taxon>Duplodnaviria</taxon>
        <taxon>Heunggongvirae</taxon>
        <taxon>Uroviricota</taxon>
        <taxon>Caudoviricetes</taxon>
        <taxon>Autographivirales</taxon>
        <taxon>Dunnvirinae</taxon>
        <taxon>Pasovirus</taxon>
        <taxon>Pasovirus paso</taxon>
    </lineage>
</organism>
<feature type="region of interest" description="Disordered" evidence="1">
    <location>
        <begin position="248"/>
        <end position="318"/>
    </location>
</feature>
<dbReference type="Proteomes" id="UP000516513">
    <property type="component" value="Segment"/>
</dbReference>